<evidence type="ECO:0000256" key="6">
    <source>
        <dbReference type="ARBA" id="ARBA00022989"/>
    </source>
</evidence>
<comment type="subcellular location">
    <subcellularLocation>
        <location evidence="1">Membrane</location>
        <topology evidence="1">Single-pass membrane protein</topology>
    </subcellularLocation>
</comment>
<proteinExistence type="inferred from homology"/>
<accession>A0A2J8ACW5</accession>
<evidence type="ECO:0000256" key="1">
    <source>
        <dbReference type="ARBA" id="ARBA00004167"/>
    </source>
</evidence>
<keyword evidence="6" id="KW-1133">Transmembrane helix</keyword>
<dbReference type="PANTHER" id="PTHR21461">
    <property type="entry name" value="GLYCOSYLTRANSFERASE FAMILY 92 PROTEIN"/>
    <property type="match status" value="1"/>
</dbReference>
<dbReference type="AlphaFoldDB" id="A0A2J8ACW5"/>
<comment type="caution">
    <text evidence="9">The sequence shown here is derived from an EMBL/GenBank/DDBJ whole genome shotgun (WGS) entry which is preliminary data.</text>
</comment>
<dbReference type="EMBL" id="PGGS01000058">
    <property type="protein sequence ID" value="PNH10365.1"/>
    <property type="molecule type" value="Genomic_DNA"/>
</dbReference>
<dbReference type="Pfam" id="PF01697">
    <property type="entry name" value="Glyco_transf_92"/>
    <property type="match status" value="1"/>
</dbReference>
<evidence type="ECO:0000256" key="8">
    <source>
        <dbReference type="RuleBase" id="RU366017"/>
    </source>
</evidence>
<keyword evidence="10" id="KW-1185">Reference proteome</keyword>
<evidence type="ECO:0000256" key="7">
    <source>
        <dbReference type="ARBA" id="ARBA00023136"/>
    </source>
</evidence>
<dbReference type="GO" id="GO:0005737">
    <property type="term" value="C:cytoplasm"/>
    <property type="evidence" value="ECO:0007669"/>
    <property type="project" value="TreeGrafter"/>
</dbReference>
<organism evidence="9 10">
    <name type="scientific">Tetrabaena socialis</name>
    <dbReference type="NCBI Taxonomy" id="47790"/>
    <lineage>
        <taxon>Eukaryota</taxon>
        <taxon>Viridiplantae</taxon>
        <taxon>Chlorophyta</taxon>
        <taxon>core chlorophytes</taxon>
        <taxon>Chlorophyceae</taxon>
        <taxon>CS clade</taxon>
        <taxon>Chlamydomonadales</taxon>
        <taxon>Tetrabaenaceae</taxon>
        <taxon>Tetrabaena</taxon>
    </lineage>
</organism>
<keyword evidence="3 8" id="KW-0328">Glycosyltransferase</keyword>
<comment type="similarity">
    <text evidence="2 8">Belongs to the glycosyltransferase 92 family.</text>
</comment>
<dbReference type="EC" id="2.4.1.-" evidence="8"/>
<sequence length="234" mass="26595">MFVRFVGGWLKYHFWAGVDFVYLLDHDSLVPLWPEVRDYALEGKVQYTRFSSEKVTNHGFKGGLQGRVFTNCMEQAKGYFTWLMLTDHDEYMYVNDPAYNHSIPAVLRPLENRAGAVLTHWRHVGSGGLVERPEGAGMMNTFHKCRAKLDEHVKGIIRLDHATLGNTSHCFTYSGGRSGRISEYTERATRLKAGVSGIAAKNPNRYKDLDRVATADCMLGKQMYALMQHTQVSR</sequence>
<evidence type="ECO:0000256" key="4">
    <source>
        <dbReference type="ARBA" id="ARBA00022679"/>
    </source>
</evidence>
<evidence type="ECO:0000313" key="10">
    <source>
        <dbReference type="Proteomes" id="UP000236333"/>
    </source>
</evidence>
<gene>
    <name evidence="9" type="ORF">TSOC_002903</name>
</gene>
<evidence type="ECO:0000256" key="5">
    <source>
        <dbReference type="ARBA" id="ARBA00022692"/>
    </source>
</evidence>
<protein>
    <recommendedName>
        <fullName evidence="8">Glycosyltransferase family 92 protein</fullName>
        <ecNumber evidence="8">2.4.1.-</ecNumber>
    </recommendedName>
</protein>
<dbReference type="InterPro" id="IPR008166">
    <property type="entry name" value="Glyco_transf_92"/>
</dbReference>
<dbReference type="PANTHER" id="PTHR21461:SF69">
    <property type="entry name" value="GLYCOSYLTRANSFERASE FAMILY 92 PROTEIN"/>
    <property type="match status" value="1"/>
</dbReference>
<keyword evidence="5" id="KW-0812">Transmembrane</keyword>
<evidence type="ECO:0000313" key="9">
    <source>
        <dbReference type="EMBL" id="PNH10365.1"/>
    </source>
</evidence>
<dbReference type="OrthoDB" id="2526284at2759"/>
<evidence type="ECO:0000256" key="3">
    <source>
        <dbReference type="ARBA" id="ARBA00022676"/>
    </source>
</evidence>
<dbReference type="GO" id="GO:0016020">
    <property type="term" value="C:membrane"/>
    <property type="evidence" value="ECO:0007669"/>
    <property type="project" value="UniProtKB-SubCell"/>
</dbReference>
<dbReference type="GO" id="GO:0016757">
    <property type="term" value="F:glycosyltransferase activity"/>
    <property type="evidence" value="ECO:0007669"/>
    <property type="project" value="UniProtKB-UniRule"/>
</dbReference>
<evidence type="ECO:0000256" key="2">
    <source>
        <dbReference type="ARBA" id="ARBA00007647"/>
    </source>
</evidence>
<reference evidence="9 10" key="1">
    <citation type="journal article" date="2017" name="Mol. Biol. Evol.">
        <title>The 4-celled Tetrabaena socialis nuclear genome reveals the essential components for genetic control of cell number at the origin of multicellularity in the volvocine lineage.</title>
        <authorList>
            <person name="Featherston J."/>
            <person name="Arakaki Y."/>
            <person name="Hanschen E.R."/>
            <person name="Ferris P.J."/>
            <person name="Michod R.E."/>
            <person name="Olson B.J.S.C."/>
            <person name="Nozaki H."/>
            <person name="Durand P.M."/>
        </authorList>
    </citation>
    <scope>NUCLEOTIDE SEQUENCE [LARGE SCALE GENOMIC DNA]</scope>
    <source>
        <strain evidence="9 10">NIES-571</strain>
    </source>
</reference>
<name>A0A2J8ACW5_9CHLO</name>
<dbReference type="Proteomes" id="UP000236333">
    <property type="component" value="Unassembled WGS sequence"/>
</dbReference>
<keyword evidence="7" id="KW-0472">Membrane</keyword>
<keyword evidence="4 8" id="KW-0808">Transferase</keyword>